<dbReference type="InterPro" id="IPR052913">
    <property type="entry name" value="Glycopeptide_resist_protein"/>
</dbReference>
<dbReference type="PANTHER" id="PTHR35788:SF1">
    <property type="entry name" value="EXPORTED PROTEIN"/>
    <property type="match status" value="1"/>
</dbReference>
<feature type="region of interest" description="Disordered" evidence="2">
    <location>
        <begin position="382"/>
        <end position="457"/>
    </location>
</feature>
<protein>
    <recommendedName>
        <fullName evidence="3">G5 domain-containing protein</fullName>
    </recommendedName>
</protein>
<reference evidence="4 5" key="1">
    <citation type="submission" date="2019-07" db="EMBL/GenBank/DDBJ databases">
        <title>Whole genome shotgun sequence of Sporosarcina luteola NBRC 105378.</title>
        <authorList>
            <person name="Hosoyama A."/>
            <person name="Uohara A."/>
            <person name="Ohji S."/>
            <person name="Ichikawa N."/>
        </authorList>
    </citation>
    <scope>NUCLEOTIDE SEQUENCE [LARGE SCALE GENOMIC DNA]</scope>
    <source>
        <strain evidence="4 5">NBRC 105378</strain>
    </source>
</reference>
<dbReference type="InterPro" id="IPR007391">
    <property type="entry name" value="Vancomycin_resist_VanW"/>
</dbReference>
<sequence>MKNKHYFSTYLLVIIVILAFTVTNKAFANNVLFINNKAKFGDHTFIGPFNISNEKTREAKSKLIADLSDLQSKLDVNLIYQDIQFSLIPETITFDIDKSLANVNSGQDNPIIASVSRGGLNTVLTQQLPQFLFTEETVDLIAEGVEKELQTGIMPRNIHITDYLPANEIPIVEVALSEYNISGTSGPFKNAIQALDKSVVQPLEMFSMMELLTSSEIGMLSDEEMSLLSSMLYTAVLQTNFQIDERNISTLLSPIIHPGYEAAMNQTLGLDFKFTNPNKSDFTIHANWSNGKIQLSIEGPPFYYSYEPVIERIDTYKPRTVRQYSAFVNDGQVIVSQEGKEGMEVVVRRNISLNGKVINTEDVSKDFYAPIHRIEMLPLTKADASTGESTGGSDVGNESFENDEVQFDDGESNTETDPSTGNGTGQATESGTTTTGTESQNEGKQIYDKSGMPIGGK</sequence>
<evidence type="ECO:0000256" key="1">
    <source>
        <dbReference type="ARBA" id="ARBA00022729"/>
    </source>
</evidence>
<evidence type="ECO:0000259" key="3">
    <source>
        <dbReference type="Pfam" id="PF07501"/>
    </source>
</evidence>
<keyword evidence="1" id="KW-0732">Signal</keyword>
<name>A0A511Z4G0_9BACL</name>
<dbReference type="AlphaFoldDB" id="A0A511Z4G0"/>
<dbReference type="Proteomes" id="UP000321901">
    <property type="component" value="Unassembled WGS sequence"/>
</dbReference>
<dbReference type="Pfam" id="PF04294">
    <property type="entry name" value="VanW"/>
    <property type="match status" value="1"/>
</dbReference>
<dbReference type="InterPro" id="IPR011098">
    <property type="entry name" value="G5_dom"/>
</dbReference>
<dbReference type="Pfam" id="PF07501">
    <property type="entry name" value="G5"/>
    <property type="match status" value="1"/>
</dbReference>
<gene>
    <name evidence="4" type="ORF">SLU01_06380</name>
</gene>
<organism evidence="4 5">
    <name type="scientific">Sporosarcina luteola</name>
    <dbReference type="NCBI Taxonomy" id="582850"/>
    <lineage>
        <taxon>Bacteria</taxon>
        <taxon>Bacillati</taxon>
        <taxon>Bacillota</taxon>
        <taxon>Bacilli</taxon>
        <taxon>Bacillales</taxon>
        <taxon>Caryophanaceae</taxon>
        <taxon>Sporosarcina</taxon>
    </lineage>
</organism>
<accession>A0A511Z4G0</accession>
<proteinExistence type="predicted"/>
<evidence type="ECO:0000256" key="2">
    <source>
        <dbReference type="SAM" id="MobiDB-lite"/>
    </source>
</evidence>
<dbReference type="PANTHER" id="PTHR35788">
    <property type="entry name" value="EXPORTED PROTEIN-RELATED"/>
    <property type="match status" value="1"/>
</dbReference>
<dbReference type="OrthoDB" id="2691125at2"/>
<feature type="compositionally biased region" description="Acidic residues" evidence="2">
    <location>
        <begin position="400"/>
        <end position="414"/>
    </location>
</feature>
<feature type="domain" description="G5" evidence="3">
    <location>
        <begin position="315"/>
        <end position="370"/>
    </location>
</feature>
<comment type="caution">
    <text evidence="4">The sequence shown here is derived from an EMBL/GenBank/DDBJ whole genome shotgun (WGS) entry which is preliminary data.</text>
</comment>
<evidence type="ECO:0000313" key="4">
    <source>
        <dbReference type="EMBL" id="GEN82326.1"/>
    </source>
</evidence>
<keyword evidence="5" id="KW-1185">Reference proteome</keyword>
<feature type="compositionally biased region" description="Low complexity" evidence="2">
    <location>
        <begin position="425"/>
        <end position="440"/>
    </location>
</feature>
<dbReference type="RefSeq" id="WP_147055277.1">
    <property type="nucleotide sequence ID" value="NZ_BJYL01000007.1"/>
</dbReference>
<dbReference type="EMBL" id="BJYL01000007">
    <property type="protein sequence ID" value="GEN82326.1"/>
    <property type="molecule type" value="Genomic_DNA"/>
</dbReference>
<evidence type="ECO:0000313" key="5">
    <source>
        <dbReference type="Proteomes" id="UP000321901"/>
    </source>
</evidence>